<dbReference type="GO" id="GO:0016592">
    <property type="term" value="C:mediator complex"/>
    <property type="evidence" value="ECO:0007669"/>
    <property type="project" value="InterPro"/>
</dbReference>
<accession>A0A8T0DTD2</accession>
<keyword evidence="8" id="KW-0010">Activator</keyword>
<gene>
    <name evidence="8" type="primary">MED4</name>
    <name evidence="10" type="ORF">P879_03106</name>
</gene>
<comment type="caution">
    <text evidence="10">The sequence shown here is derived from an EMBL/GenBank/DDBJ whole genome shotgun (WGS) entry which is preliminary data.</text>
</comment>
<dbReference type="Proteomes" id="UP000699462">
    <property type="component" value="Unassembled WGS sequence"/>
</dbReference>
<comment type="function">
    <text evidence="8">Component of the Mediator complex, a coactivator involved in the regulated transcription of nearly all RNA polymerase II-dependent genes. Mediator functions as a bridge to convey information from gene-specific regulatory proteins to the basal RNA polymerase II transcription machinery. Mediator is recruited to promoters by direct interactions with regulatory proteins and serves as a scaffold for the assembly of a functional preinitiation complex with RNA polymerase II and the general transcription factors.</text>
</comment>
<comment type="subcellular location">
    <subcellularLocation>
        <location evidence="1 8">Nucleus</location>
    </subcellularLocation>
</comment>
<proteinExistence type="inferred from homology"/>
<dbReference type="GO" id="GO:0070847">
    <property type="term" value="C:core mediator complex"/>
    <property type="evidence" value="ECO:0007669"/>
    <property type="project" value="TreeGrafter"/>
</dbReference>
<comment type="similarity">
    <text evidence="2 8">Belongs to the Mediator complex subunit 4 family.</text>
</comment>
<feature type="compositionally biased region" description="Polar residues" evidence="9">
    <location>
        <begin position="272"/>
        <end position="294"/>
    </location>
</feature>
<dbReference type="InterPro" id="IPR019258">
    <property type="entry name" value="Mediator_Med4"/>
</dbReference>
<feature type="compositionally biased region" description="Polar residues" evidence="9">
    <location>
        <begin position="383"/>
        <end position="393"/>
    </location>
</feature>
<reference evidence="10 11" key="1">
    <citation type="submission" date="2019-07" db="EMBL/GenBank/DDBJ databases">
        <title>Annotation for the trematode Paragonimus westermani.</title>
        <authorList>
            <person name="Choi Y.-J."/>
        </authorList>
    </citation>
    <scope>NUCLEOTIDE SEQUENCE [LARGE SCALE GENOMIC DNA]</scope>
    <source>
        <strain evidence="10">180907_Pwestermani</strain>
    </source>
</reference>
<dbReference type="GO" id="GO:0006357">
    <property type="term" value="P:regulation of transcription by RNA polymerase II"/>
    <property type="evidence" value="ECO:0007669"/>
    <property type="project" value="InterPro"/>
</dbReference>
<protein>
    <recommendedName>
        <fullName evidence="3 8">Mediator of RNA polymerase II transcription subunit 4</fullName>
    </recommendedName>
    <alternativeName>
        <fullName evidence="7 8">Mediator complex subunit 4</fullName>
    </alternativeName>
</protein>
<evidence type="ECO:0000256" key="7">
    <source>
        <dbReference type="ARBA" id="ARBA00031257"/>
    </source>
</evidence>
<keyword evidence="6 8" id="KW-0539">Nucleus</keyword>
<dbReference type="PANTHER" id="PTHR13208:SF2">
    <property type="entry name" value="MEDIATOR OF RNA POLYMERASE II TRANSCRIPTION SUBUNIT 4"/>
    <property type="match status" value="1"/>
</dbReference>
<evidence type="ECO:0000313" key="10">
    <source>
        <dbReference type="EMBL" id="KAF8571169.1"/>
    </source>
</evidence>
<dbReference type="OrthoDB" id="1929813at2759"/>
<comment type="subunit">
    <text evidence="8">Component of the Mediator complex.</text>
</comment>
<evidence type="ECO:0000256" key="4">
    <source>
        <dbReference type="ARBA" id="ARBA00023015"/>
    </source>
</evidence>
<dbReference type="AlphaFoldDB" id="A0A8T0DTD2"/>
<sequence>MSTRVSTKQKLLAHLEGADSVLRDIVSILSKKTQPLNLEPLVQLLLEKDRQFKSTLAEGKFCVCLNNPFSTVETQTELQSKIDLLRSDCLKSDRQIHACQLQLKKSEILLSTALYYSRQKLDAMAKAVKNPVDIDELVRFSHRISATHGVSAPDNWVQGDPRRPYPNREEIRRGYLGHLDDNGHFRPSFWDALSETAAAAAAANIANSSTPSAASNTTAVTNVVCTTTSSSSHGAIPPVPGVNVGPHNMDSLTLSGSPNMILPGVNMVSSPLTLPQTTPGTWSNTNLPSGTELSGVQGGAPRPSATSLAAMLEPHTRSGLVPPLPPPLRVAPTNVLPQPPVSAAPSAGRVGPMTQKASTAAGHRSSFTSSPAASSISQHGSQVFYSEVTSGSGHSPKANLIQQQKRSKRKVDAPETLSSGSSSDLSSVDE</sequence>
<evidence type="ECO:0000256" key="5">
    <source>
        <dbReference type="ARBA" id="ARBA00023163"/>
    </source>
</evidence>
<evidence type="ECO:0000256" key="3">
    <source>
        <dbReference type="ARBA" id="ARBA00020629"/>
    </source>
</evidence>
<keyword evidence="5 8" id="KW-0804">Transcription</keyword>
<evidence type="ECO:0000256" key="1">
    <source>
        <dbReference type="ARBA" id="ARBA00004123"/>
    </source>
</evidence>
<dbReference type="Pfam" id="PF10018">
    <property type="entry name" value="Med4"/>
    <property type="match status" value="1"/>
</dbReference>
<dbReference type="EMBL" id="JTDF01000671">
    <property type="protein sequence ID" value="KAF8571169.1"/>
    <property type="molecule type" value="Genomic_DNA"/>
</dbReference>
<evidence type="ECO:0000256" key="8">
    <source>
        <dbReference type="RuleBase" id="RU364141"/>
    </source>
</evidence>
<evidence type="ECO:0000256" key="2">
    <source>
        <dbReference type="ARBA" id="ARBA00009626"/>
    </source>
</evidence>
<feature type="region of interest" description="Disordered" evidence="9">
    <location>
        <begin position="316"/>
        <end position="430"/>
    </location>
</feature>
<feature type="compositionally biased region" description="Low complexity" evidence="9">
    <location>
        <begin position="417"/>
        <end position="430"/>
    </location>
</feature>
<dbReference type="PANTHER" id="PTHR13208">
    <property type="entry name" value="MEDIATOR OF RNA POLYMERASE II TRANSCRIPTION SUBUNIT 4"/>
    <property type="match status" value="1"/>
</dbReference>
<keyword evidence="11" id="KW-1185">Reference proteome</keyword>
<organism evidence="10 11">
    <name type="scientific">Paragonimus westermani</name>
    <dbReference type="NCBI Taxonomy" id="34504"/>
    <lineage>
        <taxon>Eukaryota</taxon>
        <taxon>Metazoa</taxon>
        <taxon>Spiralia</taxon>
        <taxon>Lophotrochozoa</taxon>
        <taxon>Platyhelminthes</taxon>
        <taxon>Trematoda</taxon>
        <taxon>Digenea</taxon>
        <taxon>Plagiorchiida</taxon>
        <taxon>Troglotremata</taxon>
        <taxon>Troglotrematidae</taxon>
        <taxon>Paragonimus</taxon>
    </lineage>
</organism>
<evidence type="ECO:0000256" key="9">
    <source>
        <dbReference type="SAM" id="MobiDB-lite"/>
    </source>
</evidence>
<feature type="region of interest" description="Disordered" evidence="9">
    <location>
        <begin position="272"/>
        <end position="304"/>
    </location>
</feature>
<dbReference type="GO" id="GO:0003712">
    <property type="term" value="F:transcription coregulator activity"/>
    <property type="evidence" value="ECO:0007669"/>
    <property type="project" value="InterPro"/>
</dbReference>
<evidence type="ECO:0000256" key="6">
    <source>
        <dbReference type="ARBA" id="ARBA00023242"/>
    </source>
</evidence>
<name>A0A8T0DTD2_9TREM</name>
<feature type="compositionally biased region" description="Low complexity" evidence="9">
    <location>
        <begin position="365"/>
        <end position="381"/>
    </location>
</feature>
<keyword evidence="4 8" id="KW-0805">Transcription regulation</keyword>
<evidence type="ECO:0000313" key="11">
    <source>
        <dbReference type="Proteomes" id="UP000699462"/>
    </source>
</evidence>